<accession>A0A5S6Q8P7</accession>
<evidence type="ECO:0000313" key="2">
    <source>
        <dbReference type="WBParaSite" id="TMUE_1000003671.1"/>
    </source>
</evidence>
<sequence length="700" mass="80745">MSEFCRKLVLPIRFADETPLSPQWIAGDDVLIPFENSFGIVRFDPFGQTDEHQIFPLWHCLHVYDRSCFRKLMDIVDEIVGVKLDQFILMASLMLTAPNYLTLKTLMSDTIFSSFMKGNRPTVTFNQVYADVPPTGVCSMLAVQSDDGQMHIYLYTFEWQHYMQLTDTLVAYVKERYSVPALQNVFRLGPTEEVNNVLVDDTIDLFRFCLRLATKVWYWTGMKMNGSRITLAVQRNGDVVFWKFGTTDRPEFEVVKLEPLIKNERSLTFWINLEAENGGILFVGSPQGEVHYSTILADEENERVTISELIHLQINLNEYPVTGLSARRHGEETCFVYVAISGHMFVVQLEIPRLLTGLVSKVMHIELDHFFPISKFIFNSGEHYALNEVTINKFVKEEEEADSLKLVCIRNFHEANVQSFGTLVSTNNVILVNCYRRNIARRKKNWNTVEVRRLVRLNEDDCWNRIVSRGNLIGSSDLLMLLRGWMFTKQGFAFVSSELEKLTKDLDQRSLQELKVLRFCLTVLDHQNVYTQSKLDWLRKSLSEVVRRLAGYHAMSILHKAKEVVVRRKPEDMLSQLVMCSLEFLNSTQCTSYANPTELTVDRQFSKIRKGNVQAKCLACPFCQKSFPKWEEPSCRTCVDDHSVDFCAVTFQPLIEANFCKCSRCGMLASVEIFAEELQPFFADKLCPYCDGLIFKVPLY</sequence>
<dbReference type="Proteomes" id="UP000046395">
    <property type="component" value="Unassembled WGS sequence"/>
</dbReference>
<dbReference type="AlphaFoldDB" id="A0A5S6Q8P7"/>
<keyword evidence="1" id="KW-1185">Reference proteome</keyword>
<dbReference type="WBParaSite" id="TMUE_1000003671.1">
    <property type="protein sequence ID" value="TMUE_1000003671.1"/>
    <property type="gene ID" value="WBGene00287647"/>
</dbReference>
<evidence type="ECO:0000313" key="1">
    <source>
        <dbReference type="Proteomes" id="UP000046395"/>
    </source>
</evidence>
<protein>
    <submittedName>
        <fullName evidence="2">Transcription factor IIIC 90kDa subunit N-terminal domain-containing protein</fullName>
    </submittedName>
</protein>
<reference evidence="2" key="1">
    <citation type="submission" date="2019-12" db="UniProtKB">
        <authorList>
            <consortium name="WormBaseParasite"/>
        </authorList>
    </citation>
    <scope>IDENTIFICATION</scope>
</reference>
<name>A0A5S6Q8P7_TRIMR</name>
<proteinExistence type="predicted"/>
<organism evidence="1 2">
    <name type="scientific">Trichuris muris</name>
    <name type="common">Mouse whipworm</name>
    <dbReference type="NCBI Taxonomy" id="70415"/>
    <lineage>
        <taxon>Eukaryota</taxon>
        <taxon>Metazoa</taxon>
        <taxon>Ecdysozoa</taxon>
        <taxon>Nematoda</taxon>
        <taxon>Enoplea</taxon>
        <taxon>Dorylaimia</taxon>
        <taxon>Trichinellida</taxon>
        <taxon>Trichuridae</taxon>
        <taxon>Trichuris</taxon>
    </lineage>
</organism>